<dbReference type="RefSeq" id="WP_386101066.1">
    <property type="nucleotide sequence ID" value="NZ_JBHUOZ010000003.1"/>
</dbReference>
<evidence type="ECO:0000256" key="7">
    <source>
        <dbReference type="RuleBase" id="RU365103"/>
    </source>
</evidence>
<dbReference type="GO" id="GO:0016740">
    <property type="term" value="F:transferase activity"/>
    <property type="evidence" value="ECO:0007669"/>
    <property type="project" value="UniProtKB-KW"/>
</dbReference>
<dbReference type="Pfam" id="PF04413">
    <property type="entry name" value="Glycos_transf_N"/>
    <property type="match status" value="1"/>
</dbReference>
<keyword evidence="7" id="KW-0448">Lipopolysaccharide biosynthesis</keyword>
<comment type="subcellular location">
    <subcellularLocation>
        <location evidence="7">Cell membrane</location>
    </subcellularLocation>
</comment>
<dbReference type="InterPro" id="IPR039901">
    <property type="entry name" value="Kdotransferase"/>
</dbReference>
<dbReference type="Proteomes" id="UP001597511">
    <property type="component" value="Unassembled WGS sequence"/>
</dbReference>
<evidence type="ECO:0000256" key="5">
    <source>
        <dbReference type="ARBA" id="ARBA00031445"/>
    </source>
</evidence>
<evidence type="ECO:0000313" key="10">
    <source>
        <dbReference type="Proteomes" id="UP001597511"/>
    </source>
</evidence>
<accession>A0ABW6A758</accession>
<comment type="caution">
    <text evidence="9">The sequence shown here is derived from an EMBL/GenBank/DDBJ whole genome shotgun (WGS) entry which is preliminary data.</text>
</comment>
<dbReference type="EC" id="2.4.99.12" evidence="2 7"/>
<comment type="pathway">
    <text evidence="1 7">Bacterial outer membrane biogenesis; LPS core biosynthesis.</text>
</comment>
<proteinExistence type="inferred from homology"/>
<evidence type="ECO:0000256" key="4">
    <source>
        <dbReference type="ARBA" id="ARBA00022679"/>
    </source>
</evidence>
<evidence type="ECO:0000256" key="2">
    <source>
        <dbReference type="ARBA" id="ARBA00012621"/>
    </source>
</evidence>
<dbReference type="Gene3D" id="3.40.50.11720">
    <property type="entry name" value="3-Deoxy-D-manno-octulosonic-acid transferase, N-terminal domain"/>
    <property type="match status" value="1"/>
</dbReference>
<dbReference type="InterPro" id="IPR038107">
    <property type="entry name" value="Glycos_transf_N_sf"/>
</dbReference>
<dbReference type="Gene3D" id="3.40.50.2000">
    <property type="entry name" value="Glycogen Phosphorylase B"/>
    <property type="match status" value="1"/>
</dbReference>
<keyword evidence="4 7" id="KW-0808">Transferase</keyword>
<gene>
    <name evidence="9" type="ORF">ACFS6H_15905</name>
</gene>
<keyword evidence="10" id="KW-1185">Reference proteome</keyword>
<evidence type="ECO:0000313" key="9">
    <source>
        <dbReference type="EMBL" id="MFD2921210.1"/>
    </source>
</evidence>
<dbReference type="SUPFAM" id="SSF53756">
    <property type="entry name" value="UDP-Glycosyltransferase/glycogen phosphorylase"/>
    <property type="match status" value="1"/>
</dbReference>
<dbReference type="PANTHER" id="PTHR42755:SF1">
    <property type="entry name" value="3-DEOXY-D-MANNO-OCTULOSONIC ACID TRANSFERASE, MITOCHONDRIAL-RELATED"/>
    <property type="match status" value="1"/>
</dbReference>
<dbReference type="EMBL" id="JBHUOZ010000003">
    <property type="protein sequence ID" value="MFD2921210.1"/>
    <property type="molecule type" value="Genomic_DNA"/>
</dbReference>
<dbReference type="InterPro" id="IPR007507">
    <property type="entry name" value="Glycos_transf_N"/>
</dbReference>
<comment type="similarity">
    <text evidence="7">Belongs to the glycosyltransferase group 1 family.</text>
</comment>
<comment type="catalytic activity">
    <reaction evidence="6 7">
        <text>lipid IVA (E. coli) + CMP-3-deoxy-beta-D-manno-octulosonate = alpha-Kdo-(2-&gt;6)-lipid IVA (E. coli) + CMP + H(+)</text>
        <dbReference type="Rhea" id="RHEA:28066"/>
        <dbReference type="ChEBI" id="CHEBI:15378"/>
        <dbReference type="ChEBI" id="CHEBI:58603"/>
        <dbReference type="ChEBI" id="CHEBI:60364"/>
        <dbReference type="ChEBI" id="CHEBI:60377"/>
        <dbReference type="ChEBI" id="CHEBI:85987"/>
        <dbReference type="EC" id="2.4.99.12"/>
    </reaction>
</comment>
<evidence type="ECO:0000259" key="8">
    <source>
        <dbReference type="Pfam" id="PF04413"/>
    </source>
</evidence>
<organism evidence="9 10">
    <name type="scientific">Terrimonas rubra</name>
    <dbReference type="NCBI Taxonomy" id="1035890"/>
    <lineage>
        <taxon>Bacteria</taxon>
        <taxon>Pseudomonadati</taxon>
        <taxon>Bacteroidota</taxon>
        <taxon>Chitinophagia</taxon>
        <taxon>Chitinophagales</taxon>
        <taxon>Chitinophagaceae</taxon>
        <taxon>Terrimonas</taxon>
    </lineage>
</organism>
<protein>
    <recommendedName>
        <fullName evidence="3 7">3-deoxy-D-manno-octulosonic acid transferase</fullName>
        <shortName evidence="7">Kdo transferase</shortName>
        <ecNumber evidence="2 7">2.4.99.12</ecNumber>
    </recommendedName>
    <alternativeName>
        <fullName evidence="5 7">Lipid IV(A) 3-deoxy-D-manno-octulosonic acid transferase</fullName>
    </alternativeName>
</protein>
<evidence type="ECO:0000256" key="1">
    <source>
        <dbReference type="ARBA" id="ARBA00004713"/>
    </source>
</evidence>
<keyword evidence="7" id="KW-0472">Membrane</keyword>
<name>A0ABW6A758_9BACT</name>
<keyword evidence="7" id="KW-1003">Cell membrane</keyword>
<evidence type="ECO:0000256" key="3">
    <source>
        <dbReference type="ARBA" id="ARBA00019077"/>
    </source>
</evidence>
<comment type="function">
    <text evidence="7">Involved in lipopolysaccharide (LPS) biosynthesis. Catalyzes the transfer of 3-deoxy-D-manno-octulosonate (Kdo) residue(s) from CMP-Kdo to lipid IV(A), the tetraacyldisaccharide-1,4'-bisphosphate precursor of lipid A.</text>
</comment>
<evidence type="ECO:0000256" key="6">
    <source>
        <dbReference type="ARBA" id="ARBA00049183"/>
    </source>
</evidence>
<sequence length="419" mass="48089">MLALFFYNLFLFFFQLGSRIWALFNKKAALWVRGRLFIFSKLKDAFEQEKAPVIWFHCASLGEFEQGRPVMESLREKYPDHKILVTFFSPSGYEVRKNYTGADYIFYLPMDGMINAQRFISIVKPKLAVFIKYELWYYYTKVMHDRQIPLILISAIFLKQHAYFKWYGEVQRKTLSKFAHVFVQDLLSKKLADKLQLPVPFTVAGDTRFDRVIKIASQYKRIDVLTQWAGESRLLVAGSTWADDERVLAELLPLLQQHHLKLVIAPHEINESHLGQIEKQFEGQTIRFSQLPGSMQGEVLIIDNIGMLSSLYHYAHISYIGGGYNPTGIHNCLEAAVYAKPVVFGPRYQRYAEAKGLVKAGGAFSFKNAGELRTILNKLMQNKVAYQAAATAAGEFVIVHQGATDKIVDYIQENRLLTN</sequence>
<dbReference type="PANTHER" id="PTHR42755">
    <property type="entry name" value="3-DEOXY-MANNO-OCTULOSONATE CYTIDYLYLTRANSFERASE"/>
    <property type="match status" value="1"/>
</dbReference>
<reference evidence="10" key="1">
    <citation type="journal article" date="2019" name="Int. J. Syst. Evol. Microbiol.">
        <title>The Global Catalogue of Microorganisms (GCM) 10K type strain sequencing project: providing services to taxonomists for standard genome sequencing and annotation.</title>
        <authorList>
            <consortium name="The Broad Institute Genomics Platform"/>
            <consortium name="The Broad Institute Genome Sequencing Center for Infectious Disease"/>
            <person name="Wu L."/>
            <person name="Ma J."/>
        </authorList>
    </citation>
    <scope>NUCLEOTIDE SEQUENCE [LARGE SCALE GENOMIC DNA]</scope>
    <source>
        <strain evidence="10">KCTC 23299</strain>
    </source>
</reference>
<feature type="domain" description="3-deoxy-D-manno-octulosonic-acid transferase N-terminal" evidence="8">
    <location>
        <begin position="44"/>
        <end position="210"/>
    </location>
</feature>